<dbReference type="OrthoDB" id="556986at2759"/>
<protein>
    <submittedName>
        <fullName evidence="1">Uncharacterized protein</fullName>
    </submittedName>
</protein>
<keyword evidence="2" id="KW-1185">Reference proteome</keyword>
<dbReference type="Proteomes" id="UP000650467">
    <property type="component" value="Unassembled WGS sequence"/>
</dbReference>
<dbReference type="AlphaFoldDB" id="A0A835SJX6"/>
<reference evidence="1" key="1">
    <citation type="journal article" date="2020" name="bioRxiv">
        <title>Comparative genomics of Chlamydomonas.</title>
        <authorList>
            <person name="Craig R.J."/>
            <person name="Hasan A.R."/>
            <person name="Ness R.W."/>
            <person name="Keightley P.D."/>
        </authorList>
    </citation>
    <scope>NUCLEOTIDE SEQUENCE</scope>
    <source>
        <strain evidence="1">SAG 7.73</strain>
    </source>
</reference>
<evidence type="ECO:0000313" key="1">
    <source>
        <dbReference type="EMBL" id="KAG2422010.1"/>
    </source>
</evidence>
<comment type="caution">
    <text evidence="1">The sequence shown here is derived from an EMBL/GenBank/DDBJ whole genome shotgun (WGS) entry which is preliminary data.</text>
</comment>
<gene>
    <name evidence="1" type="ORF">HXX76_016328</name>
</gene>
<sequence length="426" mass="45474">MRPVLKNPKVTPKVEDARPNTNCKRVLVLVDAVAGDAGFMSAPATTLPAKLMMTALHGVYASNQNPKDFVAASLDLLSSNFSLMLDANITDASDMSARAEWKALDPQDRKKLVSMDFHNHTAADALMNQPVLLLSTGSAAIRIRPVTMQTIVNGLEGPPPGTYGLALSAPANDSARVSMGFFSRSTAQDFLATLARACHQGAVKARMLARQHCKDNNLDMPANSFVAKIYDADYNTFDVAENTPIPTYAAYAVRSDGSGTDWLCNMPLAGNGDYDGRKHCGIGLAFTDQASLGLATFSATASLKIPYIDLGGRSFMLPRGNIACPTGYTFKDAGLPVMLGACLLGANPMPTANDFLGSKNDAAIYKQLRQGAYQLLNMTRTDPYNPQTALNATIADNTPDNALGRRHRDEALAAGGGNPPQRRRGT</sequence>
<proteinExistence type="predicted"/>
<accession>A0A835SJX6</accession>
<dbReference type="EMBL" id="JAEHOC010000317">
    <property type="protein sequence ID" value="KAG2422010.1"/>
    <property type="molecule type" value="Genomic_DNA"/>
</dbReference>
<evidence type="ECO:0000313" key="2">
    <source>
        <dbReference type="Proteomes" id="UP000650467"/>
    </source>
</evidence>
<name>A0A835SJX6_CHLIN</name>
<organism evidence="1 2">
    <name type="scientific">Chlamydomonas incerta</name>
    <dbReference type="NCBI Taxonomy" id="51695"/>
    <lineage>
        <taxon>Eukaryota</taxon>
        <taxon>Viridiplantae</taxon>
        <taxon>Chlorophyta</taxon>
        <taxon>core chlorophytes</taxon>
        <taxon>Chlorophyceae</taxon>
        <taxon>CS clade</taxon>
        <taxon>Chlamydomonadales</taxon>
        <taxon>Chlamydomonadaceae</taxon>
        <taxon>Chlamydomonas</taxon>
    </lineage>
</organism>